<accession>A0A3S5CKW3</accession>
<evidence type="ECO:0000256" key="1">
    <source>
        <dbReference type="SAM" id="MobiDB-lite"/>
    </source>
</evidence>
<feature type="transmembrane region" description="Helical" evidence="2">
    <location>
        <begin position="109"/>
        <end position="142"/>
    </location>
</feature>
<keyword evidence="2" id="KW-0472">Membrane</keyword>
<evidence type="ECO:0000313" key="3">
    <source>
        <dbReference type="EMBL" id="VEL16795.1"/>
    </source>
</evidence>
<dbReference type="Proteomes" id="UP000784294">
    <property type="component" value="Unassembled WGS sequence"/>
</dbReference>
<evidence type="ECO:0000313" key="4">
    <source>
        <dbReference type="Proteomes" id="UP000784294"/>
    </source>
</evidence>
<sequence>MHTPGVWVAGRPADASSTPASALTTTGRGVWSPFSSLPACRPPPDLPRPLLVCFGSLLAGLFVLLGAGLGNQACLVVASCLHLLLVGLVAHHIVLLLGVGQDQRSSRNWGVHCLATASLLLLLCGLLALAGLAAGTLILLHLHRLRTSSPSPSPSPLPSPAGRDVDKAARLLQPRGQRSLPDLPVPTGQPSSPGLSLGARESSSFFPSTPEPTSYRSLLAAAPSVDSGRIASG</sequence>
<feature type="transmembrane region" description="Helical" evidence="2">
    <location>
        <begin position="50"/>
        <end position="69"/>
    </location>
</feature>
<feature type="region of interest" description="Disordered" evidence="1">
    <location>
        <begin position="1"/>
        <end position="26"/>
    </location>
</feature>
<gene>
    <name evidence="3" type="ORF">PXEA_LOCUS10235</name>
</gene>
<protein>
    <submittedName>
        <fullName evidence="3">Uncharacterized protein</fullName>
    </submittedName>
</protein>
<feature type="compositionally biased region" description="Low complexity" evidence="1">
    <location>
        <begin position="201"/>
        <end position="213"/>
    </location>
</feature>
<keyword evidence="2" id="KW-1133">Transmembrane helix</keyword>
<feature type="region of interest" description="Disordered" evidence="1">
    <location>
        <begin position="169"/>
        <end position="213"/>
    </location>
</feature>
<name>A0A3S5CKW3_9PLAT</name>
<feature type="compositionally biased region" description="Low complexity" evidence="1">
    <location>
        <begin position="13"/>
        <end position="26"/>
    </location>
</feature>
<organism evidence="3 4">
    <name type="scientific">Protopolystoma xenopodis</name>
    <dbReference type="NCBI Taxonomy" id="117903"/>
    <lineage>
        <taxon>Eukaryota</taxon>
        <taxon>Metazoa</taxon>
        <taxon>Spiralia</taxon>
        <taxon>Lophotrochozoa</taxon>
        <taxon>Platyhelminthes</taxon>
        <taxon>Monogenea</taxon>
        <taxon>Polyopisthocotylea</taxon>
        <taxon>Polystomatidea</taxon>
        <taxon>Polystomatidae</taxon>
        <taxon>Protopolystoma</taxon>
    </lineage>
</organism>
<reference evidence="3" key="1">
    <citation type="submission" date="2018-11" db="EMBL/GenBank/DDBJ databases">
        <authorList>
            <consortium name="Pathogen Informatics"/>
        </authorList>
    </citation>
    <scope>NUCLEOTIDE SEQUENCE</scope>
</reference>
<proteinExistence type="predicted"/>
<dbReference type="EMBL" id="CAAALY010029867">
    <property type="protein sequence ID" value="VEL16795.1"/>
    <property type="molecule type" value="Genomic_DNA"/>
</dbReference>
<feature type="transmembrane region" description="Helical" evidence="2">
    <location>
        <begin position="75"/>
        <end position="97"/>
    </location>
</feature>
<comment type="caution">
    <text evidence="3">The sequence shown here is derived from an EMBL/GenBank/DDBJ whole genome shotgun (WGS) entry which is preliminary data.</text>
</comment>
<keyword evidence="2" id="KW-0812">Transmembrane</keyword>
<keyword evidence="4" id="KW-1185">Reference proteome</keyword>
<dbReference type="AlphaFoldDB" id="A0A3S5CKW3"/>
<evidence type="ECO:0000256" key="2">
    <source>
        <dbReference type="SAM" id="Phobius"/>
    </source>
</evidence>